<evidence type="ECO:0000313" key="3">
    <source>
        <dbReference type="Proteomes" id="UP000199048"/>
    </source>
</evidence>
<proteinExistence type="predicted"/>
<dbReference type="PANTHER" id="PTHR43698:SF1">
    <property type="entry name" value="BLL4564 PROTEIN"/>
    <property type="match status" value="1"/>
</dbReference>
<dbReference type="CDD" id="cd02233">
    <property type="entry name" value="cupin_HNL-like"/>
    <property type="match status" value="1"/>
</dbReference>
<accession>A0A1I4F747</accession>
<sequence length="144" mass="15516">MSDPLATTAGHPSTMTVRRAGEGISAGPEGVARDPFRVQILLSSLTDGEMTAMRAFLPPGVVPHWHAHPRGQLLFVLDGIGLVRREGGAVIEVRAGDSVWFAPDERHWHGASPSSPFSYLSVQPVQGGTAVRWMEPVEPERVTT</sequence>
<dbReference type="Gene3D" id="2.60.120.10">
    <property type="entry name" value="Jelly Rolls"/>
    <property type="match status" value="1"/>
</dbReference>
<dbReference type="AlphaFoldDB" id="A0A1I4F747"/>
<dbReference type="InterPro" id="IPR011051">
    <property type="entry name" value="RmlC_Cupin_sf"/>
</dbReference>
<dbReference type="InterPro" id="IPR047263">
    <property type="entry name" value="HNL-like_cupin"/>
</dbReference>
<dbReference type="PANTHER" id="PTHR43698">
    <property type="entry name" value="RIBD C-TERMINAL DOMAIN CONTAINING PROTEIN"/>
    <property type="match status" value="1"/>
</dbReference>
<protein>
    <submittedName>
        <fullName evidence="2">Cupin domain protein</fullName>
    </submittedName>
</protein>
<dbReference type="Proteomes" id="UP000199048">
    <property type="component" value="Unassembled WGS sequence"/>
</dbReference>
<keyword evidence="3" id="KW-1185">Reference proteome</keyword>
<dbReference type="OrthoDB" id="9802489at2"/>
<dbReference type="EMBL" id="FOTK01000001">
    <property type="protein sequence ID" value="SFL13110.1"/>
    <property type="molecule type" value="Genomic_DNA"/>
</dbReference>
<dbReference type="Pfam" id="PF07883">
    <property type="entry name" value="Cupin_2"/>
    <property type="match status" value="1"/>
</dbReference>
<reference evidence="3" key="1">
    <citation type="submission" date="2016-10" db="EMBL/GenBank/DDBJ databases">
        <authorList>
            <person name="Varghese N."/>
            <person name="Submissions S."/>
        </authorList>
    </citation>
    <scope>NUCLEOTIDE SEQUENCE [LARGE SCALE GENOMIC DNA]</scope>
    <source>
        <strain evidence="3">BL36</strain>
    </source>
</reference>
<evidence type="ECO:0000259" key="1">
    <source>
        <dbReference type="Pfam" id="PF07883"/>
    </source>
</evidence>
<dbReference type="InterPro" id="IPR014710">
    <property type="entry name" value="RmlC-like_jellyroll"/>
</dbReference>
<name>A0A1I4F747_9HYPH</name>
<dbReference type="InterPro" id="IPR013096">
    <property type="entry name" value="Cupin_2"/>
</dbReference>
<dbReference type="STRING" id="582667.SAMN05192568_1001103"/>
<organism evidence="2 3">
    <name type="scientific">Methylobacterium pseudosasicola</name>
    <dbReference type="NCBI Taxonomy" id="582667"/>
    <lineage>
        <taxon>Bacteria</taxon>
        <taxon>Pseudomonadati</taxon>
        <taxon>Pseudomonadota</taxon>
        <taxon>Alphaproteobacteria</taxon>
        <taxon>Hyphomicrobiales</taxon>
        <taxon>Methylobacteriaceae</taxon>
        <taxon>Methylobacterium</taxon>
    </lineage>
</organism>
<dbReference type="RefSeq" id="WP_092036169.1">
    <property type="nucleotide sequence ID" value="NZ_FOTK01000001.1"/>
</dbReference>
<evidence type="ECO:0000313" key="2">
    <source>
        <dbReference type="EMBL" id="SFL13110.1"/>
    </source>
</evidence>
<gene>
    <name evidence="2" type="ORF">SAMN05192568_1001103</name>
</gene>
<feature type="domain" description="Cupin type-2" evidence="1">
    <location>
        <begin position="57"/>
        <end position="122"/>
    </location>
</feature>
<dbReference type="SUPFAM" id="SSF51182">
    <property type="entry name" value="RmlC-like cupins"/>
    <property type="match status" value="1"/>
</dbReference>